<feature type="transmembrane region" description="Helical" evidence="5">
    <location>
        <begin position="39"/>
        <end position="62"/>
    </location>
</feature>
<dbReference type="InterPro" id="IPR044880">
    <property type="entry name" value="NCX_ion-bd_dom_sf"/>
</dbReference>
<comment type="caution">
    <text evidence="7">The sequence shown here is derived from an EMBL/GenBank/DDBJ whole genome shotgun (WGS) entry which is preliminary data.</text>
</comment>
<feature type="transmembrane region" description="Helical" evidence="5">
    <location>
        <begin position="101"/>
        <end position="120"/>
    </location>
</feature>
<accession>A0ABW2R5C3</accession>
<feature type="transmembrane region" description="Helical" evidence="5">
    <location>
        <begin position="272"/>
        <end position="289"/>
    </location>
</feature>
<evidence type="ECO:0000256" key="5">
    <source>
        <dbReference type="SAM" id="Phobius"/>
    </source>
</evidence>
<protein>
    <submittedName>
        <fullName evidence="7">Calcium/sodium antiporter</fullName>
    </submittedName>
</protein>
<dbReference type="EMBL" id="JBHTBX010000002">
    <property type="protein sequence ID" value="MFC7433623.1"/>
    <property type="molecule type" value="Genomic_DNA"/>
</dbReference>
<organism evidence="7 8">
    <name type="scientific">Hydrogenophaga bisanensis</name>
    <dbReference type="NCBI Taxonomy" id="439611"/>
    <lineage>
        <taxon>Bacteria</taxon>
        <taxon>Pseudomonadati</taxon>
        <taxon>Pseudomonadota</taxon>
        <taxon>Betaproteobacteria</taxon>
        <taxon>Burkholderiales</taxon>
        <taxon>Comamonadaceae</taxon>
        <taxon>Hydrogenophaga</taxon>
    </lineage>
</organism>
<dbReference type="PANTHER" id="PTHR10846">
    <property type="entry name" value="SODIUM/POTASSIUM/CALCIUM EXCHANGER"/>
    <property type="match status" value="1"/>
</dbReference>
<evidence type="ECO:0000256" key="4">
    <source>
        <dbReference type="ARBA" id="ARBA00023136"/>
    </source>
</evidence>
<feature type="transmembrane region" description="Helical" evidence="5">
    <location>
        <begin position="237"/>
        <end position="260"/>
    </location>
</feature>
<name>A0ABW2R5C3_9BURK</name>
<comment type="subcellular location">
    <subcellularLocation>
        <location evidence="1">Membrane</location>
        <topology evidence="1">Multi-pass membrane protein</topology>
    </subcellularLocation>
</comment>
<dbReference type="Pfam" id="PF01699">
    <property type="entry name" value="Na_Ca_ex"/>
    <property type="match status" value="2"/>
</dbReference>
<dbReference type="NCBIfam" id="TIGR00367">
    <property type="entry name" value="calcium/sodium antiporter"/>
    <property type="match status" value="1"/>
</dbReference>
<sequence>MIYSVVAFFLALALLTWSADRLVDGTVAAAAHSGMSPRLVGLLVGGFGAAAPELAVGVVAALAESPSLAVGTAWGANMVLLSLIVGSAALAGPLVVRSGLVTRELMVLAVAIGLTALLALDRELSRWDGLGLLVAFSLLLGWTVRQIRRSPHDPLPNEAAQGAQALAMPAWRAWAWIALGVIVLAASARLLVWAAADMAHWLGAGEWLVGLTAMAAGTALPELVACVALIRRGMSDLVLGHVVGASLFNLLAVVGLAVLLTPVGIEYAALHRDLPAMAGLTLALVVLAWRPGRRAARVQPWAGALLLAAYVAYLGWVLGGYGFSAGG</sequence>
<feature type="transmembrane region" description="Helical" evidence="5">
    <location>
        <begin position="74"/>
        <end position="95"/>
    </location>
</feature>
<evidence type="ECO:0000313" key="7">
    <source>
        <dbReference type="EMBL" id="MFC7433623.1"/>
    </source>
</evidence>
<proteinExistence type="predicted"/>
<keyword evidence="3 5" id="KW-1133">Transmembrane helix</keyword>
<feature type="transmembrane region" description="Helical" evidence="5">
    <location>
        <begin position="173"/>
        <end position="195"/>
    </location>
</feature>
<feature type="domain" description="Sodium/calcium exchanger membrane region" evidence="6">
    <location>
        <begin position="4"/>
        <end position="142"/>
    </location>
</feature>
<evidence type="ECO:0000256" key="2">
    <source>
        <dbReference type="ARBA" id="ARBA00022692"/>
    </source>
</evidence>
<evidence type="ECO:0000256" key="3">
    <source>
        <dbReference type="ARBA" id="ARBA00022989"/>
    </source>
</evidence>
<feature type="transmembrane region" description="Helical" evidence="5">
    <location>
        <begin position="207"/>
        <end position="230"/>
    </location>
</feature>
<evidence type="ECO:0000259" key="6">
    <source>
        <dbReference type="Pfam" id="PF01699"/>
    </source>
</evidence>
<dbReference type="Gene3D" id="1.20.1420.30">
    <property type="entry name" value="NCX, central ion-binding region"/>
    <property type="match status" value="1"/>
</dbReference>
<keyword evidence="2 5" id="KW-0812">Transmembrane</keyword>
<reference evidence="8" key="1">
    <citation type="journal article" date="2019" name="Int. J. Syst. Evol. Microbiol.">
        <title>The Global Catalogue of Microorganisms (GCM) 10K type strain sequencing project: providing services to taxonomists for standard genome sequencing and annotation.</title>
        <authorList>
            <consortium name="The Broad Institute Genomics Platform"/>
            <consortium name="The Broad Institute Genome Sequencing Center for Infectious Disease"/>
            <person name="Wu L."/>
            <person name="Ma J."/>
        </authorList>
    </citation>
    <scope>NUCLEOTIDE SEQUENCE [LARGE SCALE GENOMIC DNA]</scope>
    <source>
        <strain evidence="8">CCUG 54518</strain>
    </source>
</reference>
<dbReference type="RefSeq" id="WP_382253927.1">
    <property type="nucleotide sequence ID" value="NZ_JBHTBX010000002.1"/>
</dbReference>
<keyword evidence="8" id="KW-1185">Reference proteome</keyword>
<keyword evidence="4 5" id="KW-0472">Membrane</keyword>
<feature type="domain" description="Sodium/calcium exchanger membrane region" evidence="6">
    <location>
        <begin position="173"/>
        <end position="318"/>
    </location>
</feature>
<dbReference type="Proteomes" id="UP001596495">
    <property type="component" value="Unassembled WGS sequence"/>
</dbReference>
<feature type="transmembrane region" description="Helical" evidence="5">
    <location>
        <begin position="301"/>
        <end position="323"/>
    </location>
</feature>
<gene>
    <name evidence="7" type="ORF">ACFQNJ_03775</name>
</gene>
<dbReference type="InterPro" id="IPR004837">
    <property type="entry name" value="NaCa_Exmemb"/>
</dbReference>
<evidence type="ECO:0000256" key="1">
    <source>
        <dbReference type="ARBA" id="ARBA00004141"/>
    </source>
</evidence>
<evidence type="ECO:0000313" key="8">
    <source>
        <dbReference type="Proteomes" id="UP001596495"/>
    </source>
</evidence>
<dbReference type="PANTHER" id="PTHR10846:SF8">
    <property type="entry name" value="INNER MEMBRANE PROTEIN YRBG"/>
    <property type="match status" value="1"/>
</dbReference>
<dbReference type="InterPro" id="IPR004481">
    <property type="entry name" value="K/Na/Ca-exchanger"/>
</dbReference>